<keyword evidence="3 7" id="KW-0223">Dioxygenase</keyword>
<gene>
    <name evidence="7" type="ORF">WKW80_36925</name>
</gene>
<comment type="caution">
    <text evidence="7">The sequence shown here is derived from an EMBL/GenBank/DDBJ whole genome shotgun (WGS) entry which is preliminary data.</text>
</comment>
<keyword evidence="5" id="KW-0408">Iron</keyword>
<dbReference type="EMBL" id="JBBKZV010000079">
    <property type="protein sequence ID" value="MEJ8827500.1"/>
    <property type="molecule type" value="Genomic_DNA"/>
</dbReference>
<dbReference type="Proteomes" id="UP001363010">
    <property type="component" value="Unassembled WGS sequence"/>
</dbReference>
<protein>
    <submittedName>
        <fullName evidence="7">TauD/TfdA family dioxygenase</fullName>
        <ecNumber evidence="7">1.14.11.-</ecNumber>
    </submittedName>
</protein>
<evidence type="ECO:0000256" key="4">
    <source>
        <dbReference type="ARBA" id="ARBA00023002"/>
    </source>
</evidence>
<reference evidence="7 8" key="1">
    <citation type="submission" date="2024-03" db="EMBL/GenBank/DDBJ databases">
        <title>Novel species of the genus Variovorax.</title>
        <authorList>
            <person name="Liu Q."/>
            <person name="Xin Y.-H."/>
        </authorList>
    </citation>
    <scope>NUCLEOTIDE SEQUENCE [LARGE SCALE GENOMIC DNA]</scope>
    <source>
        <strain evidence="7 8">KACC 18501</strain>
    </source>
</reference>
<dbReference type="InterPro" id="IPR042098">
    <property type="entry name" value="TauD-like_sf"/>
</dbReference>
<dbReference type="InterPro" id="IPR051178">
    <property type="entry name" value="TfdA_dioxygenase"/>
</dbReference>
<proteinExistence type="inferred from homology"/>
<evidence type="ECO:0000313" key="8">
    <source>
        <dbReference type="Proteomes" id="UP001363010"/>
    </source>
</evidence>
<keyword evidence="2" id="KW-0479">Metal-binding</keyword>
<evidence type="ECO:0000256" key="5">
    <source>
        <dbReference type="ARBA" id="ARBA00023004"/>
    </source>
</evidence>
<dbReference type="PANTHER" id="PTHR43779">
    <property type="entry name" value="DIOXYGENASE RV0097-RELATED"/>
    <property type="match status" value="1"/>
</dbReference>
<dbReference type="Gene3D" id="3.60.130.10">
    <property type="entry name" value="Clavaminate synthase-like"/>
    <property type="match status" value="1"/>
</dbReference>
<organism evidence="7 8">
    <name type="scientific">Variovorax humicola</name>
    <dbReference type="NCBI Taxonomy" id="1769758"/>
    <lineage>
        <taxon>Bacteria</taxon>
        <taxon>Pseudomonadati</taxon>
        <taxon>Pseudomonadota</taxon>
        <taxon>Betaproteobacteria</taxon>
        <taxon>Burkholderiales</taxon>
        <taxon>Comamonadaceae</taxon>
        <taxon>Variovorax</taxon>
    </lineage>
</organism>
<keyword evidence="4 7" id="KW-0560">Oxidoreductase</keyword>
<dbReference type="GO" id="GO:0051213">
    <property type="term" value="F:dioxygenase activity"/>
    <property type="evidence" value="ECO:0007669"/>
    <property type="project" value="UniProtKB-KW"/>
</dbReference>
<evidence type="ECO:0000256" key="3">
    <source>
        <dbReference type="ARBA" id="ARBA00022964"/>
    </source>
</evidence>
<dbReference type="SUPFAM" id="SSF51197">
    <property type="entry name" value="Clavaminate synthase-like"/>
    <property type="match status" value="1"/>
</dbReference>
<dbReference type="InterPro" id="IPR003819">
    <property type="entry name" value="TauD/TfdA-like"/>
</dbReference>
<dbReference type="EC" id="1.14.11.-" evidence="7"/>
<name>A0ABU8WBS7_9BURK</name>
<feature type="domain" description="TauD/TfdA-like" evidence="6">
    <location>
        <begin position="5"/>
        <end position="281"/>
    </location>
</feature>
<evidence type="ECO:0000256" key="2">
    <source>
        <dbReference type="ARBA" id="ARBA00022723"/>
    </source>
</evidence>
<evidence type="ECO:0000256" key="1">
    <source>
        <dbReference type="ARBA" id="ARBA00005896"/>
    </source>
</evidence>
<dbReference type="PANTHER" id="PTHR43779:SF3">
    <property type="entry name" value="(3R)-3-[(CARBOXYMETHYL)AMINO]FATTY ACID OXYGENASE_DECARBOXYLASE"/>
    <property type="match status" value="1"/>
</dbReference>
<evidence type="ECO:0000313" key="7">
    <source>
        <dbReference type="EMBL" id="MEJ8827500.1"/>
    </source>
</evidence>
<accession>A0ABU8WBS7</accession>
<comment type="similarity">
    <text evidence="1">Belongs to the TfdA dioxygenase family.</text>
</comment>
<sequence>MALRIEKLPSVLGAEVTGITLRGLTDPSSLAQLQAGMDEHAVLVFRDQPLENDEQLAFAERFDGTLHSKTSVAVLGKNRFGNEALTDISNVGADGEILPADDRLRMSTISNRLWHTDASFEDPPGRYSMLSARVVPPVRADTEFADMRAAYDALDPETKAAIDGLQVFHSIAYSREVMGFEFSKEEREKLKGAVHPLARTLPRTGRRSLYLASHASHIVGMPVPEGRLILRDLSEHATQPQFVYRHEWRVNDFVIWDNRTTMHRARPFDDKKYRRELRRTTTLDLPLVIGAHSSPSSEVL</sequence>
<keyword evidence="8" id="KW-1185">Reference proteome</keyword>
<dbReference type="Pfam" id="PF02668">
    <property type="entry name" value="TauD"/>
    <property type="match status" value="1"/>
</dbReference>
<dbReference type="RefSeq" id="WP_340368518.1">
    <property type="nucleotide sequence ID" value="NZ_JBBKZV010000079.1"/>
</dbReference>
<evidence type="ECO:0000259" key="6">
    <source>
        <dbReference type="Pfam" id="PF02668"/>
    </source>
</evidence>